<evidence type="ECO:0000259" key="1">
    <source>
        <dbReference type="Pfam" id="PF09949"/>
    </source>
</evidence>
<dbReference type="Proteomes" id="UP000249016">
    <property type="component" value="Unassembled WGS sequence"/>
</dbReference>
<dbReference type="AlphaFoldDB" id="A0A327NTY3"/>
<dbReference type="PANTHER" id="PTHR28208">
    <property type="entry name" value="PHOSPHATIDATE PHOSPHATASE APP1"/>
    <property type="match status" value="1"/>
</dbReference>
<gene>
    <name evidence="2" type="ORF">HMF3257_32195</name>
</gene>
<evidence type="ECO:0000313" key="3">
    <source>
        <dbReference type="Proteomes" id="UP000249016"/>
    </source>
</evidence>
<evidence type="ECO:0000313" key="2">
    <source>
        <dbReference type="EMBL" id="RAI78692.1"/>
    </source>
</evidence>
<protein>
    <recommendedName>
        <fullName evidence="1">Phosphatidate phosphatase APP1 catalytic domain-containing protein</fullName>
    </recommendedName>
</protein>
<reference evidence="2 3" key="1">
    <citation type="submission" date="2018-06" db="EMBL/GenBank/DDBJ databases">
        <title>Spirosoma sp. HMF3257 Genome sequencing and assembly.</title>
        <authorList>
            <person name="Kang H."/>
            <person name="Cha I."/>
            <person name="Kim H."/>
            <person name="Kang J."/>
            <person name="Joh K."/>
        </authorList>
    </citation>
    <scope>NUCLEOTIDE SEQUENCE [LARGE SCALE GENOMIC DNA]</scope>
    <source>
        <strain evidence="2 3">HMF3257</strain>
    </source>
</reference>
<accession>A0A327NTY3</accession>
<sequence>METVQLPFIPKQNRGLKDRIKHNFLTWLRLTDQPVVKIYRGFGNESMLTVHGSMFRRSALSRKKYRTSIFLNLFGLIRLFLVRPYPHATIRVYAGGQTIETQTDLDGYFRVAVSLNQPLPSGWHVVRTQCVRRTKTSETIVAESEGQVLVPHPTTFACISDIDDTFLVSHSARLLKRLRVLLTRNAHTRQPFDGVVAHYKLLAEANNRAGETNPFFYVSSSEWNLYDYILEFSKKHGLPEGVYLLSPLKQLRDVLKTGQGKHMTKFARIVRILEAYPQQRFILLGDDTQEDPTIYASVVRHFLPQIRCVYIRQVHGKNQLKTREILAEIQEKGVPCCYFAHSAEARQHSVDSGLVA</sequence>
<organism evidence="2 3">
    <name type="scientific">Spirosoma telluris</name>
    <dbReference type="NCBI Taxonomy" id="2183553"/>
    <lineage>
        <taxon>Bacteria</taxon>
        <taxon>Pseudomonadati</taxon>
        <taxon>Bacteroidota</taxon>
        <taxon>Cytophagia</taxon>
        <taxon>Cytophagales</taxon>
        <taxon>Cytophagaceae</taxon>
        <taxon>Spirosoma</taxon>
    </lineage>
</organism>
<dbReference type="GO" id="GO:0008195">
    <property type="term" value="F:phosphatidate phosphatase activity"/>
    <property type="evidence" value="ECO:0007669"/>
    <property type="project" value="InterPro"/>
</dbReference>
<dbReference type="Pfam" id="PF09949">
    <property type="entry name" value="APP1_cat"/>
    <property type="match status" value="1"/>
</dbReference>
<name>A0A327NTY3_9BACT</name>
<dbReference type="PANTHER" id="PTHR28208:SF3">
    <property type="entry name" value="PHOSPHATIDATE PHOSPHATASE APP1"/>
    <property type="match status" value="1"/>
</dbReference>
<dbReference type="EMBL" id="QLII01000001">
    <property type="protein sequence ID" value="RAI78692.1"/>
    <property type="molecule type" value="Genomic_DNA"/>
</dbReference>
<dbReference type="OrthoDB" id="9789875at2"/>
<proteinExistence type="predicted"/>
<comment type="caution">
    <text evidence="2">The sequence shown here is derived from an EMBL/GenBank/DDBJ whole genome shotgun (WGS) entry which is preliminary data.</text>
</comment>
<keyword evidence="3" id="KW-1185">Reference proteome</keyword>
<dbReference type="InterPro" id="IPR019236">
    <property type="entry name" value="APP1_cat"/>
</dbReference>
<dbReference type="InterPro" id="IPR052935">
    <property type="entry name" value="Mg2+_PAP"/>
</dbReference>
<feature type="domain" description="Phosphatidate phosphatase APP1 catalytic" evidence="1">
    <location>
        <begin position="157"/>
        <end position="313"/>
    </location>
</feature>